<gene>
    <name evidence="5" type="ORF">FYJ68_04290</name>
</gene>
<keyword evidence="3" id="KW-0812">Transmembrane</keyword>
<evidence type="ECO:0000256" key="1">
    <source>
        <dbReference type="ARBA" id="ARBA00006464"/>
    </source>
</evidence>
<sequence length="233" mass="27263">MPESSFHNNGGETEHSDAPDQATYEAAERLAHRYGFRFVKRLFDVAFSLLVLALFWWLYLIVAIAIFVDDHGPVFFRQERVGKDGRHFYMWKFRSMYVDAEDRLAELKDLNEKDGPVFKIKDDPRVTRVGHFIRKTSLDELPQFFNVIKGDMSIVGPRPAIPRETKLYNERQRQRLLVKPGITCYWQTRRNRDAISFDEWVDLDLLYIKQCSARADFKLIIQTIGVVLTAQGN</sequence>
<proteinExistence type="inferred from homology"/>
<evidence type="ECO:0000313" key="5">
    <source>
        <dbReference type="EMBL" id="MST72328.1"/>
    </source>
</evidence>
<keyword evidence="3" id="KW-0472">Membrane</keyword>
<accession>A0A6N7XM78</accession>
<dbReference type="GO" id="GO:0016780">
    <property type="term" value="F:phosphotransferase activity, for other substituted phosphate groups"/>
    <property type="evidence" value="ECO:0007669"/>
    <property type="project" value="TreeGrafter"/>
</dbReference>
<keyword evidence="5" id="KW-0808">Transferase</keyword>
<reference evidence="5 6" key="1">
    <citation type="submission" date="2019-08" db="EMBL/GenBank/DDBJ databases">
        <title>In-depth cultivation of the pig gut microbiome towards novel bacterial diversity and tailored functional studies.</title>
        <authorList>
            <person name="Wylensek D."/>
            <person name="Hitch T.C.A."/>
            <person name="Clavel T."/>
        </authorList>
    </citation>
    <scope>NUCLEOTIDE SEQUENCE [LARGE SCALE GENOMIC DNA]</scope>
    <source>
        <strain evidence="5 6">CA-Schmier-601-WT-1</strain>
    </source>
</reference>
<dbReference type="PANTHER" id="PTHR30576:SF10">
    <property type="entry name" value="SLL5057 PROTEIN"/>
    <property type="match status" value="1"/>
</dbReference>
<evidence type="ECO:0000259" key="4">
    <source>
        <dbReference type="Pfam" id="PF02397"/>
    </source>
</evidence>
<dbReference type="Proteomes" id="UP000469325">
    <property type="component" value="Unassembled WGS sequence"/>
</dbReference>
<feature type="region of interest" description="Disordered" evidence="2">
    <location>
        <begin position="1"/>
        <end position="20"/>
    </location>
</feature>
<dbReference type="Pfam" id="PF02397">
    <property type="entry name" value="Bac_transf"/>
    <property type="match status" value="1"/>
</dbReference>
<dbReference type="InterPro" id="IPR003362">
    <property type="entry name" value="Bact_transf"/>
</dbReference>
<evidence type="ECO:0000256" key="2">
    <source>
        <dbReference type="SAM" id="MobiDB-lite"/>
    </source>
</evidence>
<comment type="similarity">
    <text evidence="1">Belongs to the bacterial sugar transferase family.</text>
</comment>
<organism evidence="5 6">
    <name type="scientific">Olsenella porci</name>
    <dbReference type="NCBI Taxonomy" id="2652279"/>
    <lineage>
        <taxon>Bacteria</taxon>
        <taxon>Bacillati</taxon>
        <taxon>Actinomycetota</taxon>
        <taxon>Coriobacteriia</taxon>
        <taxon>Coriobacteriales</taxon>
        <taxon>Atopobiaceae</taxon>
        <taxon>Olsenella</taxon>
    </lineage>
</organism>
<keyword evidence="3" id="KW-1133">Transmembrane helix</keyword>
<dbReference type="AlphaFoldDB" id="A0A6N7XM78"/>
<keyword evidence="6" id="KW-1185">Reference proteome</keyword>
<dbReference type="RefSeq" id="WP_154434453.1">
    <property type="nucleotide sequence ID" value="NZ_VUNC01000002.1"/>
</dbReference>
<dbReference type="PANTHER" id="PTHR30576">
    <property type="entry name" value="COLANIC BIOSYNTHESIS UDP-GLUCOSE LIPID CARRIER TRANSFERASE"/>
    <property type="match status" value="1"/>
</dbReference>
<feature type="domain" description="Bacterial sugar transferase" evidence="4">
    <location>
        <begin position="40"/>
        <end position="228"/>
    </location>
</feature>
<dbReference type="EMBL" id="VUNC01000002">
    <property type="protein sequence ID" value="MST72328.1"/>
    <property type="molecule type" value="Genomic_DNA"/>
</dbReference>
<feature type="compositionally biased region" description="Polar residues" evidence="2">
    <location>
        <begin position="1"/>
        <end position="11"/>
    </location>
</feature>
<name>A0A6N7XM78_9ACTN</name>
<feature type="transmembrane region" description="Helical" evidence="3">
    <location>
        <begin position="42"/>
        <end position="68"/>
    </location>
</feature>
<evidence type="ECO:0000256" key="3">
    <source>
        <dbReference type="SAM" id="Phobius"/>
    </source>
</evidence>
<comment type="caution">
    <text evidence="5">The sequence shown here is derived from an EMBL/GenBank/DDBJ whole genome shotgun (WGS) entry which is preliminary data.</text>
</comment>
<evidence type="ECO:0000313" key="6">
    <source>
        <dbReference type="Proteomes" id="UP000469325"/>
    </source>
</evidence>
<protein>
    <submittedName>
        <fullName evidence="5">Sugar transferase</fullName>
    </submittedName>
</protein>